<dbReference type="EMBL" id="RBWX01000007">
    <property type="protein sequence ID" value="RKS91258.1"/>
    <property type="molecule type" value="Genomic_DNA"/>
</dbReference>
<dbReference type="Proteomes" id="UP000276029">
    <property type="component" value="Unassembled WGS sequence"/>
</dbReference>
<dbReference type="EMBL" id="AP018711">
    <property type="protein sequence ID" value="BBE34226.1"/>
    <property type="molecule type" value="Genomic_DNA"/>
</dbReference>
<reference evidence="3 5" key="2">
    <citation type="submission" date="2018-10" db="EMBL/GenBank/DDBJ databases">
        <title>Genomic Encyclopedia of Type Strains, Phase IV (KMG-IV): sequencing the most valuable type-strain genomes for metagenomic binning, comparative biology and taxonomic classification.</title>
        <authorList>
            <person name="Goeker M."/>
        </authorList>
    </citation>
    <scope>NUCLEOTIDE SEQUENCE [LARGE SCALE GENOMIC DNA]</scope>
    <source>
        <strain evidence="3 5">DSM 19791</strain>
    </source>
</reference>
<dbReference type="Gene3D" id="2.30.42.10">
    <property type="match status" value="1"/>
</dbReference>
<evidence type="ECO:0000313" key="5">
    <source>
        <dbReference type="Proteomes" id="UP000276029"/>
    </source>
</evidence>
<gene>
    <name evidence="3" type="ORF">DFR51_0817</name>
    <name evidence="2" type="ORF">SmB9_18840</name>
</gene>
<keyword evidence="5" id="KW-1185">Reference proteome</keyword>
<evidence type="ECO:0000313" key="2">
    <source>
        <dbReference type="EMBL" id="BBE34226.1"/>
    </source>
</evidence>
<protein>
    <submittedName>
        <fullName evidence="3">PDZ domain-containing protein</fullName>
    </submittedName>
</protein>
<proteinExistence type="predicted"/>
<feature type="transmembrane region" description="Helical" evidence="1">
    <location>
        <begin position="12"/>
        <end position="33"/>
    </location>
</feature>
<organism evidence="2 4">
    <name type="scientific">Sphingosinicella microcystinivorans</name>
    <dbReference type="NCBI Taxonomy" id="335406"/>
    <lineage>
        <taxon>Bacteria</taxon>
        <taxon>Pseudomonadati</taxon>
        <taxon>Pseudomonadota</taxon>
        <taxon>Alphaproteobacteria</taxon>
        <taxon>Sphingomonadales</taxon>
        <taxon>Sphingosinicellaceae</taxon>
        <taxon>Sphingosinicella</taxon>
    </lineage>
</organism>
<keyword evidence="1" id="KW-1133">Transmembrane helix</keyword>
<keyword evidence="1" id="KW-0472">Membrane</keyword>
<accession>A0AAD1G145</accession>
<reference evidence="2 4" key="1">
    <citation type="submission" date="2018-06" db="EMBL/GenBank/DDBJ databases">
        <title>Complete Genome Sequence of the Microcystin-Degrading Bacterium Sphingosinicella microcystinivorans Strain B-9.</title>
        <authorList>
            <person name="Jin H."/>
            <person name="Nishizawa T."/>
            <person name="Guo Y."/>
            <person name="Nishizawa A."/>
            <person name="Park H."/>
            <person name="Kato H."/>
            <person name="Tsuji K."/>
            <person name="Harada K."/>
        </authorList>
    </citation>
    <scope>NUCLEOTIDE SEQUENCE [LARGE SCALE GENOMIC DNA]</scope>
    <source>
        <strain evidence="2 4">B9</strain>
    </source>
</reference>
<dbReference type="RefSeq" id="WP_121047729.1">
    <property type="nucleotide sequence ID" value="NZ_AP018711.1"/>
</dbReference>
<keyword evidence="1" id="KW-0812">Transmembrane</keyword>
<dbReference type="Proteomes" id="UP000275727">
    <property type="component" value="Chromosome"/>
</dbReference>
<sequence>MAITIGNRLNPGIVRLALLFAAGASAAAIFAFWPETAPPPPAPLPMPAVLQAPAPPAPPPAPTLTPADVAQVRVYGTLGDAAIVSIGSDAQQRVSIGRQLLPGITLESTAPGHIILARGDTRLKVPLLTFDGTAPAATLVNAETKAKPGPAAKAPILSRAAFSGDNRRRQTLAFQLGLVREQQGEAMLGFRVRKVSTMPFFARAGLKDGDIVSTINGGGLHDEEKVMELADELAQSKRVVIGYIRDGQTQEAVVDFTD</sequence>
<dbReference type="InterPro" id="IPR036034">
    <property type="entry name" value="PDZ_sf"/>
</dbReference>
<evidence type="ECO:0000313" key="4">
    <source>
        <dbReference type="Proteomes" id="UP000275727"/>
    </source>
</evidence>
<dbReference type="SUPFAM" id="SSF50156">
    <property type="entry name" value="PDZ domain-like"/>
    <property type="match status" value="1"/>
</dbReference>
<dbReference type="KEGG" id="smic:SmB9_18840"/>
<name>A0AAD1G145_SPHMI</name>
<evidence type="ECO:0000256" key="1">
    <source>
        <dbReference type="SAM" id="Phobius"/>
    </source>
</evidence>
<evidence type="ECO:0000313" key="3">
    <source>
        <dbReference type="EMBL" id="RKS91258.1"/>
    </source>
</evidence>
<dbReference type="AlphaFoldDB" id="A0AAD1G145"/>